<dbReference type="Proteomes" id="UP000260943">
    <property type="component" value="Unassembled WGS sequence"/>
</dbReference>
<organism evidence="2 3">
    <name type="scientific">Collinsella tanakaei</name>
    <dbReference type="NCBI Taxonomy" id="626935"/>
    <lineage>
        <taxon>Bacteria</taxon>
        <taxon>Bacillati</taxon>
        <taxon>Actinomycetota</taxon>
        <taxon>Coriobacteriia</taxon>
        <taxon>Coriobacteriales</taxon>
        <taxon>Coriobacteriaceae</taxon>
        <taxon>Collinsella</taxon>
    </lineage>
</organism>
<sequence length="293" mass="30935">MAQSRARNLCIAAVACIAVLAGGSLLLKTPSPTPSGTDSAQQTRGTNANLPEPLLVQELTEADPSYSLDDAAARAGLIVTGTIVSEGASLLVKPVHEDADPRFFTDRTFKVDSVLKGSPAYSKGKGITLRTPGGRGTYVEMSNGSAPELNQGDNYLLFLYSIPDGSSYNTEGDHYYILGCSSGAWKQAGEGDAYVNPSELEDNRNVTTDDVTTAVKKLPPNGDEDSNSGAQATIEQIEQDYQNGSLSEEAYRDYLEIAQKEASSFATVLTGDEALAAEEEMLGASGIEMQATS</sequence>
<dbReference type="RefSeq" id="WP_117679857.1">
    <property type="nucleotide sequence ID" value="NZ_QSRJ01000008.1"/>
</dbReference>
<protein>
    <submittedName>
        <fullName evidence="2">Uncharacterized protein</fullName>
    </submittedName>
</protein>
<dbReference type="EMBL" id="QSRJ01000008">
    <property type="protein sequence ID" value="RGL09723.1"/>
    <property type="molecule type" value="Genomic_DNA"/>
</dbReference>
<accession>A0A3E4QS44</accession>
<evidence type="ECO:0000256" key="1">
    <source>
        <dbReference type="SAM" id="MobiDB-lite"/>
    </source>
</evidence>
<comment type="caution">
    <text evidence="2">The sequence shown here is derived from an EMBL/GenBank/DDBJ whole genome shotgun (WGS) entry which is preliminary data.</text>
</comment>
<feature type="compositionally biased region" description="Polar residues" evidence="1">
    <location>
        <begin position="34"/>
        <end position="49"/>
    </location>
</feature>
<evidence type="ECO:0000313" key="3">
    <source>
        <dbReference type="Proteomes" id="UP000260943"/>
    </source>
</evidence>
<proteinExistence type="predicted"/>
<evidence type="ECO:0000313" key="2">
    <source>
        <dbReference type="EMBL" id="RGL09723.1"/>
    </source>
</evidence>
<name>A0A3E4QS44_9ACTN</name>
<feature type="region of interest" description="Disordered" evidence="1">
    <location>
        <begin position="30"/>
        <end position="50"/>
    </location>
</feature>
<reference evidence="2 3" key="1">
    <citation type="submission" date="2018-08" db="EMBL/GenBank/DDBJ databases">
        <title>A genome reference for cultivated species of the human gut microbiota.</title>
        <authorList>
            <person name="Zou Y."/>
            <person name="Xue W."/>
            <person name="Luo G."/>
        </authorList>
    </citation>
    <scope>NUCLEOTIDE SEQUENCE [LARGE SCALE GENOMIC DNA]</scope>
    <source>
        <strain evidence="2 3">TF08-14</strain>
    </source>
</reference>
<gene>
    <name evidence="2" type="ORF">DXC81_07515</name>
</gene>
<dbReference type="AlphaFoldDB" id="A0A3E4QS44"/>